<feature type="signal peptide" evidence="2">
    <location>
        <begin position="1"/>
        <end position="17"/>
    </location>
</feature>
<evidence type="ECO:0000313" key="3">
    <source>
        <dbReference type="EMBL" id="KAK6746022.1"/>
    </source>
</evidence>
<protein>
    <submittedName>
        <fullName evidence="3">Uncharacterized protein</fullName>
    </submittedName>
</protein>
<keyword evidence="2" id="KW-0732">Signal</keyword>
<sequence>MKVVLLLSLLLVVDVFSLNKTWTTDNFDTGAEGNETKEEARKSVGMKKHKVVPPLALGLAAGIGGIVGGFLGYYGWRIAG</sequence>
<keyword evidence="1" id="KW-1133">Transmembrane helix</keyword>
<comment type="caution">
    <text evidence="3">The sequence shown here is derived from an EMBL/GenBank/DDBJ whole genome shotgun (WGS) entry which is preliminary data.</text>
</comment>
<dbReference type="Proteomes" id="UP001303046">
    <property type="component" value="Unassembled WGS sequence"/>
</dbReference>
<gene>
    <name evidence="3" type="primary">Necator_chrIII.g13016</name>
    <name evidence="3" type="ORF">RB195_012249</name>
</gene>
<feature type="transmembrane region" description="Helical" evidence="1">
    <location>
        <begin position="55"/>
        <end position="76"/>
    </location>
</feature>
<keyword evidence="1" id="KW-0812">Transmembrane</keyword>
<organism evidence="3 4">
    <name type="scientific">Necator americanus</name>
    <name type="common">Human hookworm</name>
    <dbReference type="NCBI Taxonomy" id="51031"/>
    <lineage>
        <taxon>Eukaryota</taxon>
        <taxon>Metazoa</taxon>
        <taxon>Ecdysozoa</taxon>
        <taxon>Nematoda</taxon>
        <taxon>Chromadorea</taxon>
        <taxon>Rhabditida</taxon>
        <taxon>Rhabditina</taxon>
        <taxon>Rhabditomorpha</taxon>
        <taxon>Strongyloidea</taxon>
        <taxon>Ancylostomatidae</taxon>
        <taxon>Bunostominae</taxon>
        <taxon>Necator</taxon>
    </lineage>
</organism>
<keyword evidence="4" id="KW-1185">Reference proteome</keyword>
<evidence type="ECO:0000256" key="1">
    <source>
        <dbReference type="SAM" id="Phobius"/>
    </source>
</evidence>
<proteinExistence type="predicted"/>
<accession>A0ABR1D6Z0</accession>
<evidence type="ECO:0000256" key="2">
    <source>
        <dbReference type="SAM" id="SignalP"/>
    </source>
</evidence>
<name>A0ABR1D6Z0_NECAM</name>
<feature type="chain" id="PRO_5047167550" evidence="2">
    <location>
        <begin position="18"/>
        <end position="80"/>
    </location>
</feature>
<evidence type="ECO:0000313" key="4">
    <source>
        <dbReference type="Proteomes" id="UP001303046"/>
    </source>
</evidence>
<keyword evidence="1" id="KW-0472">Membrane</keyword>
<dbReference type="EMBL" id="JAVFWL010000003">
    <property type="protein sequence ID" value="KAK6746022.1"/>
    <property type="molecule type" value="Genomic_DNA"/>
</dbReference>
<reference evidence="3 4" key="1">
    <citation type="submission" date="2023-08" db="EMBL/GenBank/DDBJ databases">
        <title>A Necator americanus chromosomal reference genome.</title>
        <authorList>
            <person name="Ilik V."/>
            <person name="Petrzelkova K.J."/>
            <person name="Pardy F."/>
            <person name="Fuh T."/>
            <person name="Niatou-Singa F.S."/>
            <person name="Gouil Q."/>
            <person name="Baker L."/>
            <person name="Ritchie M.E."/>
            <person name="Jex A.R."/>
            <person name="Gazzola D."/>
            <person name="Li H."/>
            <person name="Toshio Fujiwara R."/>
            <person name="Zhan B."/>
            <person name="Aroian R.V."/>
            <person name="Pafco B."/>
            <person name="Schwarz E.M."/>
        </authorList>
    </citation>
    <scope>NUCLEOTIDE SEQUENCE [LARGE SCALE GENOMIC DNA]</scope>
    <source>
        <strain evidence="3 4">Aroian</strain>
        <tissue evidence="3">Whole animal</tissue>
    </source>
</reference>